<evidence type="ECO:0000256" key="5">
    <source>
        <dbReference type="SAM" id="MobiDB-lite"/>
    </source>
</evidence>
<dbReference type="OrthoDB" id="10253409at2759"/>
<protein>
    <recommendedName>
        <fullName evidence="2">Dymeclin</fullName>
    </recommendedName>
</protein>
<name>A0A1Y1V9L4_9FUNG</name>
<evidence type="ECO:0000256" key="2">
    <source>
        <dbReference type="ARBA" id="ARBA00015736"/>
    </source>
</evidence>
<dbReference type="GO" id="GO:0005794">
    <property type="term" value="C:Golgi apparatus"/>
    <property type="evidence" value="ECO:0007669"/>
    <property type="project" value="TreeGrafter"/>
</dbReference>
<keyword evidence="4" id="KW-0449">Lipoprotein</keyword>
<dbReference type="Proteomes" id="UP000193719">
    <property type="component" value="Unassembled WGS sequence"/>
</dbReference>
<dbReference type="PANTHER" id="PTHR12895">
    <property type="entry name" value="DYMECLIN"/>
    <property type="match status" value="1"/>
</dbReference>
<dbReference type="AlphaFoldDB" id="A0A1Y1V9L4"/>
<evidence type="ECO:0000256" key="1">
    <source>
        <dbReference type="ARBA" id="ARBA00010603"/>
    </source>
</evidence>
<reference evidence="6 7" key="1">
    <citation type="submission" date="2016-08" db="EMBL/GenBank/DDBJ databases">
        <title>Genomes of anaerobic fungi encode conserved fungal cellulosomes for biomass hydrolysis.</title>
        <authorList>
            <consortium name="DOE Joint Genome Institute"/>
            <person name="Haitjema C.H."/>
            <person name="Gilmore S.P."/>
            <person name="Henske J.K."/>
            <person name="Solomon K.V."/>
            <person name="De Groot R."/>
            <person name="Kuo A."/>
            <person name="Mondo S.J."/>
            <person name="Salamov A.A."/>
            <person name="Labutti K."/>
            <person name="Zhao Z."/>
            <person name="Chiniquy J."/>
            <person name="Barry K."/>
            <person name="Brewer H.M."/>
            <person name="Purvine S.O."/>
            <person name="Wright A.T."/>
            <person name="Boxma B."/>
            <person name="Van Alen T."/>
            <person name="Hackstein J.H."/>
            <person name="Baker S.E."/>
            <person name="Grigoriev I.V."/>
            <person name="O'Malley M.A."/>
        </authorList>
    </citation>
    <scope>NUCLEOTIDE SEQUENCE [LARGE SCALE GENOMIC DNA]</scope>
    <source>
        <strain evidence="7">finn</strain>
    </source>
</reference>
<comment type="caution">
    <text evidence="6">The sequence shown here is derived from an EMBL/GenBank/DDBJ whole genome shotgun (WGS) entry which is preliminary data.</text>
</comment>
<keyword evidence="7" id="KW-1185">Reference proteome</keyword>
<gene>
    <name evidence="6" type="ORF">BCR36DRAFT_404712</name>
</gene>
<sequence>MGQEQSILQGENEPNNNVISITKDNDNNEKHCEENPDNNSINKTVNSNSEIGNSNQPNAFNSNYKEAMNTLLKTYKSSKDFYSLNLIESLMYLSSAYRYYPNHDIWNKLLKKEKIPIINSKQASFDVNVIINFIGAEMEKNNNSSRNFTRLILFMISELNTARINEYRKEISLATRNALYIIKLLSKYFIENISSDKIKVLFDNYEPSEIIQDTHTDEANNEKNNLNLYLNENVINDKKSNIESLVTELFYALIYLPLNNERNIDFYEEILNTLITFSITHFHHDINKSDNLLLITLFNVLSENDNENLSGKIITKLLLNLINVDDQKESLFAKVLRKNSTNLSPISRKSLYIFLILTNQPNQLIKKKLSNLINDISNNQELSEFYDLKISFQSLYTLIHEKIYDNEEICLLLYQLISQNDAFHSFTLSKFDPELLLLPMLQSLYMSFKNKINFDKIYTILITLLIMSQDEIYIETLQQIEINHPSWFIENSNNLKKVTLSNFILLILIKIININIGKFKDIYLLSNCLAIIANLASKMDNIHYYVSQKLINLLDMVQKLYFKIMKDEIYNKDDMELKINEDLIMLLLEIINSCIINSLKTNLHLIYSVMRSKDTINNLKEIERFKKPIDNIIYTIDFFENRIVFAENLPSSNEIMEQITQISKIFESDKLKKTEAIKFKYEEEKNYSLFFLPYIHNLIYSSNLFFTY</sequence>
<reference evidence="6 7" key="2">
    <citation type="submission" date="2016-08" db="EMBL/GenBank/DDBJ databases">
        <title>Pervasive Adenine N6-methylation of Active Genes in Fungi.</title>
        <authorList>
            <consortium name="DOE Joint Genome Institute"/>
            <person name="Mondo S.J."/>
            <person name="Dannebaum R.O."/>
            <person name="Kuo R.C."/>
            <person name="Labutti K."/>
            <person name="Haridas S."/>
            <person name="Kuo A."/>
            <person name="Salamov A."/>
            <person name="Ahrendt S.R."/>
            <person name="Lipzen A."/>
            <person name="Sullivan W."/>
            <person name="Andreopoulos W.B."/>
            <person name="Clum A."/>
            <person name="Lindquist E."/>
            <person name="Daum C."/>
            <person name="Ramamoorthy G.K."/>
            <person name="Gryganskyi A."/>
            <person name="Culley D."/>
            <person name="Magnuson J.K."/>
            <person name="James T.Y."/>
            <person name="O'Malley M.A."/>
            <person name="Stajich J.E."/>
            <person name="Spatafora J.W."/>
            <person name="Visel A."/>
            <person name="Grigoriev I.V."/>
        </authorList>
    </citation>
    <scope>NUCLEOTIDE SEQUENCE [LARGE SCALE GENOMIC DNA]</scope>
    <source>
        <strain evidence="7">finn</strain>
    </source>
</reference>
<keyword evidence="3" id="KW-0519">Myristate</keyword>
<feature type="compositionally biased region" description="Basic and acidic residues" evidence="5">
    <location>
        <begin position="23"/>
        <end position="34"/>
    </location>
</feature>
<accession>A0A1Y1V9L4</accession>
<evidence type="ECO:0000256" key="3">
    <source>
        <dbReference type="ARBA" id="ARBA00022707"/>
    </source>
</evidence>
<dbReference type="GO" id="GO:0007030">
    <property type="term" value="P:Golgi organization"/>
    <property type="evidence" value="ECO:0007669"/>
    <property type="project" value="TreeGrafter"/>
</dbReference>
<evidence type="ECO:0000313" key="7">
    <source>
        <dbReference type="Proteomes" id="UP000193719"/>
    </source>
</evidence>
<organism evidence="6 7">
    <name type="scientific">Piromyces finnis</name>
    <dbReference type="NCBI Taxonomy" id="1754191"/>
    <lineage>
        <taxon>Eukaryota</taxon>
        <taxon>Fungi</taxon>
        <taxon>Fungi incertae sedis</taxon>
        <taxon>Chytridiomycota</taxon>
        <taxon>Chytridiomycota incertae sedis</taxon>
        <taxon>Neocallimastigomycetes</taxon>
        <taxon>Neocallimastigales</taxon>
        <taxon>Neocallimastigaceae</taxon>
        <taxon>Piromyces</taxon>
    </lineage>
</organism>
<evidence type="ECO:0000313" key="6">
    <source>
        <dbReference type="EMBL" id="ORX49746.1"/>
    </source>
</evidence>
<feature type="compositionally biased region" description="Polar residues" evidence="5">
    <location>
        <begin position="37"/>
        <end position="58"/>
    </location>
</feature>
<dbReference type="STRING" id="1754191.A0A1Y1V9L4"/>
<dbReference type="InterPro" id="IPR019142">
    <property type="entry name" value="Dymeclin"/>
</dbReference>
<dbReference type="Pfam" id="PF09742">
    <property type="entry name" value="Dymeclin"/>
    <property type="match status" value="1"/>
</dbReference>
<proteinExistence type="inferred from homology"/>
<feature type="region of interest" description="Disordered" evidence="5">
    <location>
        <begin position="1"/>
        <end position="58"/>
    </location>
</feature>
<evidence type="ECO:0000256" key="4">
    <source>
        <dbReference type="ARBA" id="ARBA00023288"/>
    </source>
</evidence>
<dbReference type="PANTHER" id="PTHR12895:SF9">
    <property type="entry name" value="DYMECLIN"/>
    <property type="match status" value="1"/>
</dbReference>
<dbReference type="EMBL" id="MCFH01000023">
    <property type="protein sequence ID" value="ORX49746.1"/>
    <property type="molecule type" value="Genomic_DNA"/>
</dbReference>
<comment type="similarity">
    <text evidence="1">Belongs to the dymeclin family.</text>
</comment>
<feature type="compositionally biased region" description="Polar residues" evidence="5">
    <location>
        <begin position="1"/>
        <end position="22"/>
    </location>
</feature>